<keyword evidence="4" id="KW-1185">Reference proteome</keyword>
<feature type="domain" description="GIY-YIG" evidence="2">
    <location>
        <begin position="10"/>
        <end position="87"/>
    </location>
</feature>
<proteinExistence type="inferred from homology"/>
<dbReference type="AlphaFoldDB" id="A0A345ZYM3"/>
<comment type="similarity">
    <text evidence="1">Belongs to the UPF0213 family.</text>
</comment>
<accession>A0A345ZYM3</accession>
<reference evidence="3 4" key="1">
    <citation type="submission" date="2018-07" db="EMBL/GenBank/DDBJ databases">
        <authorList>
            <person name="Quirk P.G."/>
            <person name="Krulwich T.A."/>
        </authorList>
    </citation>
    <scope>NUCLEOTIDE SEQUENCE [LARGE SCALE GENOMIC DNA]</scope>
    <source>
        <strain evidence="3 4">CC-BB4</strain>
    </source>
</reference>
<dbReference type="Proteomes" id="UP000254889">
    <property type="component" value="Chromosome"/>
</dbReference>
<dbReference type="OrthoDB" id="7159537at2"/>
<dbReference type="Pfam" id="PF01541">
    <property type="entry name" value="GIY-YIG"/>
    <property type="match status" value="1"/>
</dbReference>
<dbReference type="SUPFAM" id="SSF82771">
    <property type="entry name" value="GIY-YIG endonuclease"/>
    <property type="match status" value="1"/>
</dbReference>
<dbReference type="Gene3D" id="3.40.1440.10">
    <property type="entry name" value="GIY-YIG endonuclease"/>
    <property type="match status" value="1"/>
</dbReference>
<evidence type="ECO:0000313" key="4">
    <source>
        <dbReference type="Proteomes" id="UP000254889"/>
    </source>
</evidence>
<sequence length="95" mass="11026">MADTAFGPRMHAYVYVLGSFGKDRHLTYVGWTTDIEKRLARHNAGKGARSTRGRIWVLLHSESFATRQEAMSREWHLKRDRAFRKSLVTTFKENG</sequence>
<dbReference type="PANTHER" id="PTHR34477:SF1">
    <property type="entry name" value="UPF0213 PROTEIN YHBQ"/>
    <property type="match status" value="1"/>
</dbReference>
<name>A0A345ZYM3_9HYPH</name>
<dbReference type="PROSITE" id="PS50164">
    <property type="entry name" value="GIY_YIG"/>
    <property type="match status" value="1"/>
</dbReference>
<evidence type="ECO:0000256" key="1">
    <source>
        <dbReference type="ARBA" id="ARBA00007435"/>
    </source>
</evidence>
<organism evidence="3 4">
    <name type="scientific">Pseudolabrys taiwanensis</name>
    <dbReference type="NCBI Taxonomy" id="331696"/>
    <lineage>
        <taxon>Bacteria</taxon>
        <taxon>Pseudomonadati</taxon>
        <taxon>Pseudomonadota</taxon>
        <taxon>Alphaproteobacteria</taxon>
        <taxon>Hyphomicrobiales</taxon>
        <taxon>Xanthobacteraceae</taxon>
        <taxon>Pseudolabrys</taxon>
    </lineage>
</organism>
<dbReference type="PANTHER" id="PTHR34477">
    <property type="entry name" value="UPF0213 PROTEIN YHBQ"/>
    <property type="match status" value="1"/>
</dbReference>
<dbReference type="InterPro" id="IPR035901">
    <property type="entry name" value="GIY-YIG_endonuc_sf"/>
</dbReference>
<evidence type="ECO:0000259" key="2">
    <source>
        <dbReference type="PROSITE" id="PS50164"/>
    </source>
</evidence>
<dbReference type="InterPro" id="IPR000305">
    <property type="entry name" value="GIY-YIG_endonuc"/>
</dbReference>
<dbReference type="RefSeq" id="WP_115692399.1">
    <property type="nucleotide sequence ID" value="NZ_CP031417.1"/>
</dbReference>
<dbReference type="InterPro" id="IPR050190">
    <property type="entry name" value="UPF0213_domain"/>
</dbReference>
<dbReference type="KEGG" id="ptaw:DW352_16705"/>
<gene>
    <name evidence="3" type="ORF">DW352_16705</name>
</gene>
<dbReference type="CDD" id="cd10449">
    <property type="entry name" value="GIY-YIG_SLX1_like"/>
    <property type="match status" value="1"/>
</dbReference>
<protein>
    <submittedName>
        <fullName evidence="3">GIY-YIG nuclease family protein</fullName>
    </submittedName>
</protein>
<evidence type="ECO:0000313" key="3">
    <source>
        <dbReference type="EMBL" id="AXK82020.1"/>
    </source>
</evidence>
<dbReference type="EMBL" id="CP031417">
    <property type="protein sequence ID" value="AXK82020.1"/>
    <property type="molecule type" value="Genomic_DNA"/>
</dbReference>